<dbReference type="EMBL" id="UYYG01000020">
    <property type="protein sequence ID" value="VDN51429.1"/>
    <property type="molecule type" value="Genomic_DNA"/>
</dbReference>
<evidence type="ECO:0000256" key="3">
    <source>
        <dbReference type="PROSITE-ProRule" id="PRU00221"/>
    </source>
</evidence>
<evidence type="ECO:0000313" key="8">
    <source>
        <dbReference type="WBParaSite" id="DME_0000678801-mRNA-1"/>
    </source>
</evidence>
<evidence type="ECO:0000313" key="5">
    <source>
        <dbReference type="EMBL" id="VDN51429.1"/>
    </source>
</evidence>
<dbReference type="PRINTS" id="PR00320">
    <property type="entry name" value="GPROTEINBRPT"/>
</dbReference>
<dbReference type="Proteomes" id="UP000038040">
    <property type="component" value="Unplaced"/>
</dbReference>
<dbReference type="InterPro" id="IPR020472">
    <property type="entry name" value="WD40_PAC1"/>
</dbReference>
<feature type="repeat" description="WD" evidence="3">
    <location>
        <begin position="86"/>
        <end position="120"/>
    </location>
</feature>
<feature type="repeat" description="WD" evidence="3">
    <location>
        <begin position="275"/>
        <end position="300"/>
    </location>
</feature>
<dbReference type="Pfam" id="PF00400">
    <property type="entry name" value="WD40"/>
    <property type="match status" value="4"/>
</dbReference>
<dbReference type="InterPro" id="IPR001680">
    <property type="entry name" value="WD40_rpt"/>
</dbReference>
<dbReference type="WBParaSite" id="DME_0000678801-mRNA-1">
    <property type="protein sequence ID" value="DME_0000678801-mRNA-1"/>
    <property type="gene ID" value="DME_0000678801"/>
</dbReference>
<dbReference type="Gene3D" id="2.130.10.10">
    <property type="entry name" value="YVTN repeat-like/Quinoprotein amine dehydrogenase"/>
    <property type="match status" value="1"/>
</dbReference>
<dbReference type="SMART" id="SM00320">
    <property type="entry name" value="WD40"/>
    <property type="match status" value="4"/>
</dbReference>
<feature type="region of interest" description="Disordered" evidence="4">
    <location>
        <begin position="13"/>
        <end position="34"/>
    </location>
</feature>
<accession>A0A0N4UGZ6</accession>
<keyword evidence="1 3" id="KW-0853">WD repeat</keyword>
<dbReference type="PROSITE" id="PS50082">
    <property type="entry name" value="WD_REPEATS_2"/>
    <property type="match status" value="3"/>
</dbReference>
<dbReference type="InterPro" id="IPR015943">
    <property type="entry name" value="WD40/YVTN_repeat-like_dom_sf"/>
</dbReference>
<evidence type="ECO:0000256" key="4">
    <source>
        <dbReference type="SAM" id="MobiDB-lite"/>
    </source>
</evidence>
<reference evidence="5 7" key="2">
    <citation type="submission" date="2018-11" db="EMBL/GenBank/DDBJ databases">
        <authorList>
            <consortium name="Pathogen Informatics"/>
        </authorList>
    </citation>
    <scope>NUCLEOTIDE SEQUENCE [LARGE SCALE GENOMIC DNA]</scope>
</reference>
<gene>
    <name evidence="5" type="ORF">DME_LOCUS1402</name>
</gene>
<dbReference type="STRING" id="318479.A0A0N4UGZ6"/>
<keyword evidence="7" id="KW-1185">Reference proteome</keyword>
<evidence type="ECO:0000313" key="6">
    <source>
        <dbReference type="Proteomes" id="UP000038040"/>
    </source>
</evidence>
<dbReference type="InterPro" id="IPR019775">
    <property type="entry name" value="WD40_repeat_CS"/>
</dbReference>
<dbReference type="AlphaFoldDB" id="A0A0N4UGZ6"/>
<evidence type="ECO:0000256" key="2">
    <source>
        <dbReference type="ARBA" id="ARBA00022737"/>
    </source>
</evidence>
<dbReference type="InterPro" id="IPR036322">
    <property type="entry name" value="WD40_repeat_dom_sf"/>
</dbReference>
<feature type="repeat" description="WD" evidence="3">
    <location>
        <begin position="120"/>
        <end position="163"/>
    </location>
</feature>
<keyword evidence="2" id="KW-0677">Repeat</keyword>
<evidence type="ECO:0000256" key="1">
    <source>
        <dbReference type="ARBA" id="ARBA00022574"/>
    </source>
</evidence>
<reference evidence="8" key="1">
    <citation type="submission" date="2017-02" db="UniProtKB">
        <authorList>
            <consortium name="WormBaseParasite"/>
        </authorList>
    </citation>
    <scope>IDENTIFICATION</scope>
</reference>
<organism evidence="6 8">
    <name type="scientific">Dracunculus medinensis</name>
    <name type="common">Guinea worm</name>
    <dbReference type="NCBI Taxonomy" id="318479"/>
    <lineage>
        <taxon>Eukaryota</taxon>
        <taxon>Metazoa</taxon>
        <taxon>Ecdysozoa</taxon>
        <taxon>Nematoda</taxon>
        <taxon>Chromadorea</taxon>
        <taxon>Rhabditida</taxon>
        <taxon>Spirurina</taxon>
        <taxon>Dracunculoidea</taxon>
        <taxon>Dracunculidae</taxon>
        <taxon>Dracunculus</taxon>
    </lineage>
</organism>
<evidence type="ECO:0000313" key="7">
    <source>
        <dbReference type="Proteomes" id="UP000274756"/>
    </source>
</evidence>
<proteinExistence type="predicted"/>
<protein>
    <submittedName>
        <fullName evidence="8">WD_REPEATS_REGION domain-containing protein</fullName>
    </submittedName>
</protein>
<dbReference type="SUPFAM" id="SSF50978">
    <property type="entry name" value="WD40 repeat-like"/>
    <property type="match status" value="1"/>
</dbReference>
<dbReference type="Proteomes" id="UP000274756">
    <property type="component" value="Unassembled WGS sequence"/>
</dbReference>
<dbReference type="PROSITE" id="PS00678">
    <property type="entry name" value="WD_REPEATS_1"/>
    <property type="match status" value="2"/>
</dbReference>
<dbReference type="PANTHER" id="PTHR10971">
    <property type="entry name" value="MRNA EXPORT FACTOR AND BUB3"/>
    <property type="match status" value="1"/>
</dbReference>
<feature type="compositionally biased region" description="Polar residues" evidence="4">
    <location>
        <begin position="13"/>
        <end position="25"/>
    </location>
</feature>
<name>A0A0N4UGZ6_DRAME</name>
<sequence length="368" mass="40854">MFSGSFGNRTSNLFASSTANPQNPLNDIEVPSPPDDTVEALKFNPQIAGQPVFLVSGSWDSVIRVWQISETGQCEAKAQQTIGGPVMDLEWIDDGTKIFIASADKQIRLWDLASNQMAVVGTHDEPVKSCHWVKSTNYSCLMSGSWDKTLRFWDMRQLPNQTSLATLQLPERVYCSDMLHPMAVIGLANRHIKVYRLDGEPTEIKDIETPLKYQNRCIAIFKDKNNGLPTGFALGSTEGRVALQYVEAPNPKDNFTFKCHRSPDLINGYQEIYAVNDLAFHPSYGTLVTVGSDGKISFWDKDARAKLKISDALPAPVTRVTIHPSGQMMAYAIGYDWSKGHEGHSSVNAGSKIFLHACDEDMKPKPKK</sequence>
<dbReference type="OrthoDB" id="256303at2759"/>